<accession>A0ABZ0W7S9</accession>
<dbReference type="InterPro" id="IPR034660">
    <property type="entry name" value="DinB/YfiT-like"/>
</dbReference>
<dbReference type="SUPFAM" id="SSF109854">
    <property type="entry name" value="DinB/YfiT-like putative metalloenzymes"/>
    <property type="match status" value="1"/>
</dbReference>
<dbReference type="Proteomes" id="UP001325680">
    <property type="component" value="Chromosome"/>
</dbReference>
<keyword evidence="4" id="KW-1185">Reference proteome</keyword>
<evidence type="ECO:0000313" key="3">
    <source>
        <dbReference type="EMBL" id="WQD39338.1"/>
    </source>
</evidence>
<name>A0ABZ0W7S9_9BACT</name>
<protein>
    <submittedName>
        <fullName evidence="3">DinB family protein</fullName>
    </submittedName>
</protein>
<dbReference type="Pfam" id="PF12867">
    <property type="entry name" value="DinB_2"/>
    <property type="match status" value="1"/>
</dbReference>
<evidence type="ECO:0000313" key="4">
    <source>
        <dbReference type="Proteomes" id="UP001325680"/>
    </source>
</evidence>
<evidence type="ECO:0000256" key="1">
    <source>
        <dbReference type="SAM" id="SignalP"/>
    </source>
</evidence>
<proteinExistence type="predicted"/>
<feature type="chain" id="PRO_5047353009" evidence="1">
    <location>
        <begin position="20"/>
        <end position="199"/>
    </location>
</feature>
<dbReference type="EMBL" id="CP139960">
    <property type="protein sequence ID" value="WQD39338.1"/>
    <property type="molecule type" value="Genomic_DNA"/>
</dbReference>
<keyword evidence="1" id="KW-0732">Signal</keyword>
<reference evidence="3 4" key="1">
    <citation type="submission" date="2023-12" db="EMBL/GenBank/DDBJ databases">
        <title>Genome sequencing and assembly of bacterial species from a model synthetic community.</title>
        <authorList>
            <person name="Hogle S.L."/>
        </authorList>
    </citation>
    <scope>NUCLEOTIDE SEQUENCE [LARGE SCALE GENOMIC DNA]</scope>
    <source>
        <strain evidence="3 4">HAMBI_3031</strain>
    </source>
</reference>
<evidence type="ECO:0000259" key="2">
    <source>
        <dbReference type="Pfam" id="PF12867"/>
    </source>
</evidence>
<dbReference type="InterPro" id="IPR024775">
    <property type="entry name" value="DinB-like"/>
</dbReference>
<dbReference type="Gene3D" id="1.20.120.450">
    <property type="entry name" value="dinb family like domain"/>
    <property type="match status" value="1"/>
</dbReference>
<feature type="domain" description="DinB-like" evidence="2">
    <location>
        <begin position="39"/>
        <end position="188"/>
    </location>
</feature>
<feature type="signal peptide" evidence="1">
    <location>
        <begin position="1"/>
        <end position="19"/>
    </location>
</feature>
<organism evidence="3 4">
    <name type="scientific">Niabella yanshanensis</name>
    <dbReference type="NCBI Taxonomy" id="577386"/>
    <lineage>
        <taxon>Bacteria</taxon>
        <taxon>Pseudomonadati</taxon>
        <taxon>Bacteroidota</taxon>
        <taxon>Chitinophagia</taxon>
        <taxon>Chitinophagales</taxon>
        <taxon>Chitinophagaceae</taxon>
        <taxon>Niabella</taxon>
    </lineage>
</organism>
<dbReference type="RefSeq" id="WP_114793310.1">
    <property type="nucleotide sequence ID" value="NZ_CP139960.1"/>
</dbReference>
<gene>
    <name evidence="3" type="ORF">U0035_04145</name>
</gene>
<sequence length="199" mass="22206">MKQLFFIAALVTLFSFTIADPISDKDRKDLLSYRKSAATSLLSAVKDLSEAQRNWKANDSSWSIANCIEHITLTEKSIFDWAMATLKEPADASKSAEIKNTDEQIKAMIESRDHKAKAPEPLKPIGKLGNTEKALKTFEKQSSGLSEYIQNTSDDLRHHYAQTPVGTVDAYQLLLFLTAHTKRHTAQILAIKADPAFPK</sequence>